<dbReference type="GO" id="GO:0003677">
    <property type="term" value="F:DNA binding"/>
    <property type="evidence" value="ECO:0007669"/>
    <property type="project" value="InterPro"/>
</dbReference>
<feature type="compositionally biased region" description="Low complexity" evidence="3">
    <location>
        <begin position="427"/>
        <end position="441"/>
    </location>
</feature>
<feature type="region of interest" description="Disordered" evidence="3">
    <location>
        <begin position="1099"/>
        <end position="1128"/>
    </location>
</feature>
<evidence type="ECO:0000313" key="5">
    <source>
        <dbReference type="EMBL" id="KAH9827554.1"/>
    </source>
</evidence>
<feature type="domain" description="Zn(2)-C6 fungal-type" evidence="4">
    <location>
        <begin position="468"/>
        <end position="504"/>
    </location>
</feature>
<feature type="compositionally biased region" description="Basic and acidic residues" evidence="3">
    <location>
        <begin position="562"/>
        <end position="574"/>
    </location>
</feature>
<evidence type="ECO:0000313" key="6">
    <source>
        <dbReference type="Proteomes" id="UP001138500"/>
    </source>
</evidence>
<dbReference type="GO" id="GO:0000981">
    <property type="term" value="F:DNA-binding transcription factor activity, RNA polymerase II-specific"/>
    <property type="evidence" value="ECO:0007669"/>
    <property type="project" value="InterPro"/>
</dbReference>
<reference evidence="5 6" key="1">
    <citation type="journal article" date="2018" name="IMA Fungus">
        <title>IMA Genome-F 10: Nine draft genome sequences of Claviceps purpurea s.lat., including C. arundinis, C. humidiphila, and C. cf. spartinae, pseudomolecules for the pitch canker pathogen Fusarium circinatum, draft genome of Davidsoniella eucalypti, Grosmannia galeiformis, Quambalaria eucalypti, and Teratosphaeria destructans.</title>
        <authorList>
            <person name="Wingfield B.D."/>
            <person name="Liu M."/>
            <person name="Nguyen H.D."/>
            <person name="Lane F.A."/>
            <person name="Morgan S.W."/>
            <person name="De Vos L."/>
            <person name="Wilken P.M."/>
            <person name="Duong T.A."/>
            <person name="Aylward J."/>
            <person name="Coetzee M.P."/>
            <person name="Dadej K."/>
            <person name="De Beer Z.W."/>
            <person name="Findlay W."/>
            <person name="Havenga M."/>
            <person name="Kolarik M."/>
            <person name="Menzies J.G."/>
            <person name="Naidoo K."/>
            <person name="Pochopski O."/>
            <person name="Shoukouhi P."/>
            <person name="Santana Q.C."/>
            <person name="Seifert K.A."/>
            <person name="Soal N."/>
            <person name="Steenkamp E.T."/>
            <person name="Tatham C.T."/>
            <person name="van der Nest M.A."/>
            <person name="Wingfield M.J."/>
        </authorList>
    </citation>
    <scope>NUCLEOTIDE SEQUENCE [LARGE SCALE GENOMIC DNA]</scope>
    <source>
        <strain evidence="5">CMW44962</strain>
    </source>
</reference>
<dbReference type="PROSITE" id="PS00463">
    <property type="entry name" value="ZN2_CY6_FUNGAL_1"/>
    <property type="match status" value="1"/>
</dbReference>
<gene>
    <name evidence="5" type="ORF">Tdes44962_MAKER02812</name>
</gene>
<protein>
    <submittedName>
        <fullName evidence="5">3-oxoacyl-[acyl-carrier-protein] reductase</fullName>
    </submittedName>
</protein>
<dbReference type="PANTHER" id="PTHR31644">
    <property type="entry name" value="TRANSCRIPTIONAL ACTIVATOR ARO80-RELATED"/>
    <property type="match status" value="1"/>
</dbReference>
<dbReference type="InterPro" id="IPR011042">
    <property type="entry name" value="6-blade_b-propeller_TolB-like"/>
</dbReference>
<keyword evidence="1" id="KW-0479">Metal-binding</keyword>
<dbReference type="Pfam" id="PF08450">
    <property type="entry name" value="SGL"/>
    <property type="match status" value="1"/>
</dbReference>
<dbReference type="InterPro" id="IPR013658">
    <property type="entry name" value="SGL"/>
</dbReference>
<dbReference type="SUPFAM" id="SSF57701">
    <property type="entry name" value="Zn2/Cys6 DNA-binding domain"/>
    <property type="match status" value="1"/>
</dbReference>
<dbReference type="SMART" id="SM00066">
    <property type="entry name" value="GAL4"/>
    <property type="match status" value="1"/>
</dbReference>
<dbReference type="AlphaFoldDB" id="A0A9W7SRR3"/>
<dbReference type="OrthoDB" id="5818554at2759"/>
<dbReference type="SMART" id="SM00906">
    <property type="entry name" value="Fungal_trans"/>
    <property type="match status" value="1"/>
</dbReference>
<dbReference type="Pfam" id="PF00172">
    <property type="entry name" value="Zn_clus"/>
    <property type="match status" value="1"/>
</dbReference>
<proteinExistence type="predicted"/>
<dbReference type="GO" id="GO:0008270">
    <property type="term" value="F:zinc ion binding"/>
    <property type="evidence" value="ECO:0007669"/>
    <property type="project" value="InterPro"/>
</dbReference>
<dbReference type="InterPro" id="IPR001138">
    <property type="entry name" value="Zn2Cys6_DnaBD"/>
</dbReference>
<dbReference type="Gene3D" id="4.10.240.10">
    <property type="entry name" value="Zn(2)-C6 fungal-type DNA-binding domain"/>
    <property type="match status" value="1"/>
</dbReference>
<keyword evidence="2" id="KW-0539">Nucleus</keyword>
<dbReference type="CDD" id="cd12148">
    <property type="entry name" value="fungal_TF_MHR"/>
    <property type="match status" value="1"/>
</dbReference>
<name>A0A9W7SRR3_9PEZI</name>
<reference evidence="5 6" key="2">
    <citation type="journal article" date="2021" name="Curr. Genet.">
        <title>Genetic response to nitrogen starvation in the aggressive Eucalyptus foliar pathogen Teratosphaeria destructans.</title>
        <authorList>
            <person name="Havenga M."/>
            <person name="Wingfield B.D."/>
            <person name="Wingfield M.J."/>
            <person name="Dreyer L.L."/>
            <person name="Roets F."/>
            <person name="Aylward J."/>
        </authorList>
    </citation>
    <scope>NUCLEOTIDE SEQUENCE [LARGE SCALE GENOMIC DNA]</scope>
    <source>
        <strain evidence="5">CMW44962</strain>
    </source>
</reference>
<dbReference type="InterPro" id="IPR036864">
    <property type="entry name" value="Zn2-C6_fun-type_DNA-bd_sf"/>
</dbReference>
<feature type="compositionally biased region" description="Basic and acidic residues" evidence="3">
    <location>
        <begin position="454"/>
        <end position="464"/>
    </location>
</feature>
<dbReference type="Pfam" id="PF04082">
    <property type="entry name" value="Fungal_trans"/>
    <property type="match status" value="1"/>
</dbReference>
<comment type="caution">
    <text evidence="5">The sequence shown here is derived from an EMBL/GenBank/DDBJ whole genome shotgun (WGS) entry which is preliminary data.</text>
</comment>
<dbReference type="SUPFAM" id="SSF63829">
    <property type="entry name" value="Calcium-dependent phosphotriesterase"/>
    <property type="match status" value="1"/>
</dbReference>
<dbReference type="EMBL" id="RIBY02001868">
    <property type="protein sequence ID" value="KAH9827554.1"/>
    <property type="molecule type" value="Genomic_DNA"/>
</dbReference>
<evidence type="ECO:0000256" key="1">
    <source>
        <dbReference type="ARBA" id="ARBA00022723"/>
    </source>
</evidence>
<organism evidence="5 6">
    <name type="scientific">Teratosphaeria destructans</name>
    <dbReference type="NCBI Taxonomy" id="418781"/>
    <lineage>
        <taxon>Eukaryota</taxon>
        <taxon>Fungi</taxon>
        <taxon>Dikarya</taxon>
        <taxon>Ascomycota</taxon>
        <taxon>Pezizomycotina</taxon>
        <taxon>Dothideomycetes</taxon>
        <taxon>Dothideomycetidae</taxon>
        <taxon>Mycosphaerellales</taxon>
        <taxon>Teratosphaeriaceae</taxon>
        <taxon>Teratosphaeria</taxon>
    </lineage>
</organism>
<dbReference type="GO" id="GO:0006351">
    <property type="term" value="P:DNA-templated transcription"/>
    <property type="evidence" value="ECO:0007669"/>
    <property type="project" value="InterPro"/>
</dbReference>
<feature type="region of interest" description="Disordered" evidence="3">
    <location>
        <begin position="541"/>
        <end position="594"/>
    </location>
</feature>
<evidence type="ECO:0000256" key="2">
    <source>
        <dbReference type="ARBA" id="ARBA00023242"/>
    </source>
</evidence>
<dbReference type="GO" id="GO:0005634">
    <property type="term" value="C:nucleus"/>
    <property type="evidence" value="ECO:0007669"/>
    <property type="project" value="TreeGrafter"/>
</dbReference>
<dbReference type="CDD" id="cd00067">
    <property type="entry name" value="GAL4"/>
    <property type="match status" value="1"/>
</dbReference>
<dbReference type="Proteomes" id="UP001138500">
    <property type="component" value="Unassembled WGS sequence"/>
</dbReference>
<dbReference type="InterPro" id="IPR007219">
    <property type="entry name" value="XnlR_reg_dom"/>
</dbReference>
<keyword evidence="6" id="KW-1185">Reference proteome</keyword>
<dbReference type="Gene3D" id="2.120.10.30">
    <property type="entry name" value="TolB, C-terminal domain"/>
    <property type="match status" value="1"/>
</dbReference>
<dbReference type="PROSITE" id="PS50048">
    <property type="entry name" value="ZN2_CY6_FUNGAL_2"/>
    <property type="match status" value="1"/>
</dbReference>
<accession>A0A9W7SRR3</accession>
<feature type="region of interest" description="Disordered" evidence="3">
    <location>
        <begin position="422"/>
        <end position="464"/>
    </location>
</feature>
<evidence type="ECO:0000259" key="4">
    <source>
        <dbReference type="PROSITE" id="PS50048"/>
    </source>
</evidence>
<dbReference type="InterPro" id="IPR052780">
    <property type="entry name" value="AAA_Catabolism_Regulators"/>
</dbReference>
<sequence length="1202" mass="132634">MQSKWFRKGLRQESAKNVQRVSKEEVSFSSKALKSQHLTDPFFAIYDNAFLDVLGPNPNITLAAQQDWPFAHEAGVYIPSQDAVYITSNRHQPQGSSDQTIKISKVSRQSDGKWRHEIIGLEHLMGNGGVNHEGGVLLCAQGSKTEPGGLVHMDVEPPYSTKTLIDGFHGRTFSSLNDVVLHTDGSIWFTDPIYGYEQGFRPKPQLPCQVYRLEPESGDIRVVADGFGRPNGLCFSPDEKTMYITDTDLIHGDGTVDLTRAGTIYAFDVIERHGSQFLANKRLFAFADSGIPDGIKCDLEGNVYSGCDDGVNIWTAGGRLIGKIMIPGGVANFCFTKKGEMVLLNETRLWVVTIDEHRQGALLANMSIACPDLVISTDAPSCAVTAAAHRDLAAFGGLPFFTTPRLPDTYRQLPISRNFTTMDFAVPDGSHSQPPGSPSSDESTEPSKPTVKKSSREKSEREKRTYRACLHCRQRKSRCDLYSSGEPGRPPCERCIREQHECILGGSRRGGRRIKRSISDAATATGSSTNPAIRASIDNVLQPTSIPPHPPRLPDFQGPSPDQHRLPTWDRESRILPPLEPPPRLQTSTPHGSKMTVDETVASTDLQNPADALAFLANVAERDSGTTQLPPMQTSIYGIPPRMPSAHPLHEPLAVGRDDSGIDYPPLNKGQISLEMIRTLLLRYEDKYHPYFPLANPLVFDLQNLPNMAAKEPHQLAAILTVASKDEKDWWQVHEACSMHMQQLIADLVYSGGGNVEAVEAMLILAEWVPRRHLSSPTVGRGEEDGAAWMYVGTAIRLGYLLGIDRSGFRAESEAQSAELNRKRLAWAACYMSDRQISVRIGKAFWSRGPGPMTALRAQDFPSLQPRMGRHDDFAAIFQANLELTQLFSNAHDVLYATKSRSNQLNFGGEYVKYIDDFRVALRSWHGTWGVLSCSPPLKASLILSYEYLRLYVNAFAYQATLNRLVAQIHTANANGQQTRQPAYPFADVAATPDARFIYDSIDAAKSLLSTFNSFVDPVETFRFMPLRYYLYVIYSACFLYKARSTGVMGGDTRGSIKRLIFDTVEKLQKSSACANDVGERYSRLIRLLWRKPPGRASIAEGTDITRPPSRANGGPSNGSGQGPTDPAMYDQANVPPSINTFSWLDLPAVGDFATQNNSISGSLDGFDRFDESSADGFGGFEQNLMVPQYGWAGTSPAGIIF</sequence>
<dbReference type="PANTHER" id="PTHR31644:SF1">
    <property type="entry name" value="ZN(II)2CYS6 TRANSCRIPTION FACTOR (EUROFUNG)"/>
    <property type="match status" value="1"/>
</dbReference>
<evidence type="ECO:0000256" key="3">
    <source>
        <dbReference type="SAM" id="MobiDB-lite"/>
    </source>
</evidence>